<dbReference type="RefSeq" id="WP_270045242.1">
    <property type="nucleotide sequence ID" value="NZ_JAPDOD010000056.1"/>
</dbReference>
<dbReference type="GO" id="GO:0016787">
    <property type="term" value="F:hydrolase activity"/>
    <property type="evidence" value="ECO:0007669"/>
    <property type="project" value="UniProtKB-KW"/>
</dbReference>
<proteinExistence type="predicted"/>
<organism evidence="2 3">
    <name type="scientific">Solirubrobacter ginsenosidimutans</name>
    <dbReference type="NCBI Taxonomy" id="490573"/>
    <lineage>
        <taxon>Bacteria</taxon>
        <taxon>Bacillati</taxon>
        <taxon>Actinomycetota</taxon>
        <taxon>Thermoleophilia</taxon>
        <taxon>Solirubrobacterales</taxon>
        <taxon>Solirubrobacteraceae</taxon>
        <taxon>Solirubrobacter</taxon>
    </lineage>
</organism>
<dbReference type="SUPFAM" id="SSF55811">
    <property type="entry name" value="Nudix"/>
    <property type="match status" value="1"/>
</dbReference>
<dbReference type="PROSITE" id="PS51462">
    <property type="entry name" value="NUDIX"/>
    <property type="match status" value="1"/>
</dbReference>
<feature type="domain" description="Nudix hydrolase" evidence="1">
    <location>
        <begin position="36"/>
        <end position="166"/>
    </location>
</feature>
<keyword evidence="3" id="KW-1185">Reference proteome</keyword>
<dbReference type="InterPro" id="IPR000086">
    <property type="entry name" value="NUDIX_hydrolase_dom"/>
</dbReference>
<name>A0A9X3N2S1_9ACTN</name>
<dbReference type="EMBL" id="JAPDOD010000056">
    <property type="protein sequence ID" value="MDA0165980.1"/>
    <property type="molecule type" value="Genomic_DNA"/>
</dbReference>
<dbReference type="AlphaFoldDB" id="A0A9X3N2S1"/>
<keyword evidence="2" id="KW-0378">Hydrolase</keyword>
<dbReference type="CDD" id="cd24161">
    <property type="entry name" value="NUDIX_ADPRase_Ndx2"/>
    <property type="match status" value="1"/>
</dbReference>
<dbReference type="Gene3D" id="3.90.79.10">
    <property type="entry name" value="Nucleoside Triphosphate Pyrophosphohydrolase"/>
    <property type="match status" value="1"/>
</dbReference>
<reference evidence="2" key="1">
    <citation type="submission" date="2022-10" db="EMBL/GenBank/DDBJ databases">
        <title>The WGS of Solirubrobacter ginsenosidimutans DSM 21036.</title>
        <authorList>
            <person name="Jiang Z."/>
        </authorList>
    </citation>
    <scope>NUCLEOTIDE SEQUENCE</scope>
    <source>
        <strain evidence="2">DSM 21036</strain>
    </source>
</reference>
<dbReference type="InterPro" id="IPR015797">
    <property type="entry name" value="NUDIX_hydrolase-like_dom_sf"/>
</dbReference>
<protein>
    <submittedName>
        <fullName evidence="2">NUDIX hydrolase</fullName>
    </submittedName>
</protein>
<sequence>MRVTSTRVVYENRWMRVHEDLTELPDGTPGLYGWIEKPASAIVVPLEQDHVWLVQQYRHPVGERFWEFPQGSWEETAPESAEALARAELMEETGLRAERLQPLGRLYFAYGISNQPVDVWRASDLTEGERALEHTEQGLIARRFQRAEVERMIAANEIRDAASVAAWHLATR</sequence>
<dbReference type="Pfam" id="PF00293">
    <property type="entry name" value="NUDIX"/>
    <property type="match status" value="1"/>
</dbReference>
<accession>A0A9X3N2S1</accession>
<comment type="caution">
    <text evidence="2">The sequence shown here is derived from an EMBL/GenBank/DDBJ whole genome shotgun (WGS) entry which is preliminary data.</text>
</comment>
<gene>
    <name evidence="2" type="ORF">OM076_37290</name>
</gene>
<evidence type="ECO:0000313" key="3">
    <source>
        <dbReference type="Proteomes" id="UP001149140"/>
    </source>
</evidence>
<dbReference type="Proteomes" id="UP001149140">
    <property type="component" value="Unassembled WGS sequence"/>
</dbReference>
<evidence type="ECO:0000313" key="2">
    <source>
        <dbReference type="EMBL" id="MDA0165980.1"/>
    </source>
</evidence>
<evidence type="ECO:0000259" key="1">
    <source>
        <dbReference type="PROSITE" id="PS51462"/>
    </source>
</evidence>